<dbReference type="Proteomes" id="UP000321570">
    <property type="component" value="Unassembled WGS sequence"/>
</dbReference>
<dbReference type="Pfam" id="PF23055">
    <property type="entry name" value="DUF7041"/>
    <property type="match status" value="1"/>
</dbReference>
<reference evidence="2 3" key="1">
    <citation type="submission" date="2019-07" db="EMBL/GenBank/DDBJ databases">
        <authorList>
            <person name="Jastrzebski P J."/>
            <person name="Paukszto L."/>
            <person name="Jastrzebski P J."/>
        </authorList>
    </citation>
    <scope>NUCLEOTIDE SEQUENCE [LARGE SCALE GENOMIC DNA]</scope>
    <source>
        <strain evidence="2 3">WMS-il1</strain>
    </source>
</reference>
<evidence type="ECO:0000259" key="1">
    <source>
        <dbReference type="Pfam" id="PF23055"/>
    </source>
</evidence>
<dbReference type="EMBL" id="CABIJS010000222">
    <property type="protein sequence ID" value="VUZ46811.1"/>
    <property type="molecule type" value="Genomic_DNA"/>
</dbReference>
<feature type="domain" description="DUF7041" evidence="1">
    <location>
        <begin position="8"/>
        <end position="70"/>
    </location>
</feature>
<evidence type="ECO:0000313" key="2">
    <source>
        <dbReference type="EMBL" id="VUZ46811.1"/>
    </source>
</evidence>
<sequence length="133" mass="15614">MVSEFYIRHNNTRTQINKFHVLIEIIPPSLIVQFANIIQEPSPNPYDDLKAAILQHTQQSATERIEKLLQQEWVGELRLTALLNGMKLLAPGESFFWKLLYFKKLPSYTQPVLVNALKTKIKPMNHWLKWQTM</sequence>
<accession>A0A564YHQ0</accession>
<dbReference type="InterPro" id="IPR055469">
    <property type="entry name" value="DUF7041"/>
</dbReference>
<gene>
    <name evidence="2" type="ORF">WMSIL1_LOCUS6808</name>
</gene>
<evidence type="ECO:0000313" key="3">
    <source>
        <dbReference type="Proteomes" id="UP000321570"/>
    </source>
</evidence>
<proteinExistence type="predicted"/>
<protein>
    <recommendedName>
        <fullName evidence="1">DUF7041 domain-containing protein</fullName>
    </recommendedName>
</protein>
<organism evidence="2 3">
    <name type="scientific">Hymenolepis diminuta</name>
    <name type="common">Rat tapeworm</name>
    <dbReference type="NCBI Taxonomy" id="6216"/>
    <lineage>
        <taxon>Eukaryota</taxon>
        <taxon>Metazoa</taxon>
        <taxon>Spiralia</taxon>
        <taxon>Lophotrochozoa</taxon>
        <taxon>Platyhelminthes</taxon>
        <taxon>Cestoda</taxon>
        <taxon>Eucestoda</taxon>
        <taxon>Cyclophyllidea</taxon>
        <taxon>Hymenolepididae</taxon>
        <taxon>Hymenolepis</taxon>
    </lineage>
</organism>
<keyword evidence="3" id="KW-1185">Reference proteome</keyword>
<dbReference type="AlphaFoldDB" id="A0A564YHQ0"/>
<name>A0A564YHQ0_HYMDI</name>